<dbReference type="Gene3D" id="3.10.450.50">
    <property type="match status" value="1"/>
</dbReference>
<gene>
    <name evidence="1" type="ORF">ABV408_10050</name>
</gene>
<reference evidence="1" key="1">
    <citation type="submission" date="2024-06" db="EMBL/GenBank/DDBJ databases">
        <title>Complete genome of Salinicola endophyticus HNIBRBA4755.</title>
        <authorList>
            <person name="Shin S.Y."/>
            <person name="Kang H."/>
            <person name="Song J."/>
        </authorList>
    </citation>
    <scope>NUCLEOTIDE SEQUENCE</scope>
    <source>
        <strain evidence="1">HNIBRBA4755</strain>
    </source>
</reference>
<proteinExistence type="predicted"/>
<name>A0AB74UAC6_9GAMM</name>
<dbReference type="InterPro" id="IPR032710">
    <property type="entry name" value="NTF2-like_dom_sf"/>
</dbReference>
<protein>
    <submittedName>
        <fullName evidence="1">Ester cyclase</fullName>
    </submittedName>
</protein>
<dbReference type="SUPFAM" id="SSF54427">
    <property type="entry name" value="NTF2-like"/>
    <property type="match status" value="1"/>
</dbReference>
<evidence type="ECO:0000313" key="1">
    <source>
        <dbReference type="EMBL" id="XCJ77800.1"/>
    </source>
</evidence>
<dbReference type="RefSeq" id="WP_353978842.1">
    <property type="nucleotide sequence ID" value="NZ_CP159578.1"/>
</dbReference>
<dbReference type="GO" id="GO:0030638">
    <property type="term" value="P:polyketide metabolic process"/>
    <property type="evidence" value="ECO:0007669"/>
    <property type="project" value="InterPro"/>
</dbReference>
<dbReference type="AlphaFoldDB" id="A0AB74UAC6"/>
<sequence length="129" mass="14560">MHRDDLADLYHGYIDCLNRQAWDELDRFVHEAVTHNGRQLGFAGYRGMLEQDFAAIPDLHFTIELLVVEPPRIAARLAFDCTPQGTFLGLAVNGRRVRFAENVFYTCHDGKIISVLSVIDKSAIEAQLA</sequence>
<dbReference type="PANTHER" id="PTHR38436">
    <property type="entry name" value="POLYKETIDE CYCLASE SNOAL-LIKE DOMAIN"/>
    <property type="match status" value="1"/>
</dbReference>
<dbReference type="EMBL" id="CP159578">
    <property type="protein sequence ID" value="XCJ77800.1"/>
    <property type="molecule type" value="Genomic_DNA"/>
</dbReference>
<dbReference type="Pfam" id="PF07366">
    <property type="entry name" value="SnoaL"/>
    <property type="match status" value="1"/>
</dbReference>
<dbReference type="InterPro" id="IPR009959">
    <property type="entry name" value="Cyclase_SnoaL-like"/>
</dbReference>
<dbReference type="PANTHER" id="PTHR38436:SF1">
    <property type="entry name" value="ESTER CYCLASE"/>
    <property type="match status" value="1"/>
</dbReference>
<organism evidence="1">
    <name type="scientific">Salinicola endophyticus</name>
    <dbReference type="NCBI Taxonomy" id="1949083"/>
    <lineage>
        <taxon>Bacteria</taxon>
        <taxon>Pseudomonadati</taxon>
        <taxon>Pseudomonadota</taxon>
        <taxon>Gammaproteobacteria</taxon>
        <taxon>Oceanospirillales</taxon>
        <taxon>Halomonadaceae</taxon>
        <taxon>Salinicola</taxon>
    </lineage>
</organism>
<accession>A0AB74UAC6</accession>